<gene>
    <name evidence="1" type="ORF">MLD38_030126</name>
</gene>
<evidence type="ECO:0000313" key="1">
    <source>
        <dbReference type="EMBL" id="KAI4324659.1"/>
    </source>
</evidence>
<protein>
    <submittedName>
        <fullName evidence="1">Uncharacterized protein</fullName>
    </submittedName>
</protein>
<dbReference type="EMBL" id="CM042888">
    <property type="protein sequence ID" value="KAI4324659.1"/>
    <property type="molecule type" value="Genomic_DNA"/>
</dbReference>
<evidence type="ECO:0000313" key="2">
    <source>
        <dbReference type="Proteomes" id="UP001057402"/>
    </source>
</evidence>
<name>A0ACB9MKX7_9MYRT</name>
<comment type="caution">
    <text evidence="1">The sequence shown here is derived from an EMBL/GenBank/DDBJ whole genome shotgun (WGS) entry which is preliminary data.</text>
</comment>
<proteinExistence type="predicted"/>
<reference evidence="2" key="1">
    <citation type="journal article" date="2023" name="Front. Plant Sci.">
        <title>Chromosomal-level genome assembly of Melastoma candidum provides insights into trichome evolution.</title>
        <authorList>
            <person name="Zhong Y."/>
            <person name="Wu W."/>
            <person name="Sun C."/>
            <person name="Zou P."/>
            <person name="Liu Y."/>
            <person name="Dai S."/>
            <person name="Zhou R."/>
        </authorList>
    </citation>
    <scope>NUCLEOTIDE SEQUENCE [LARGE SCALE GENOMIC DNA]</scope>
</reference>
<accession>A0ACB9MKX7</accession>
<sequence length="278" mass="31003">MATPLGGSGGEGGVAVLSSSVDRSNGGGGGGSVDEDLLVPKQRLEESPILIFLYFHKAILNELDALHKFAVDFATGLKEDIRPLLERYHFLQSMYRHHSNAEDEVIFPALDIRVKNVAQTYSLEHKGESNLFDHLFLLLNTGASTEESFPRELASCTGALHTSISQHLAKEEEQVFPLLIEKFSFEEQASLVWQFLCSIPVNMMAEFLPWLSSSISRDEYLDLSKCLGRIVPEEYLLQEVVFTWMDGKNDASAVKVPMKEPSAGKVMDQISVCRQQKH</sequence>
<keyword evidence="2" id="KW-1185">Reference proteome</keyword>
<organism evidence="1 2">
    <name type="scientific">Melastoma candidum</name>
    <dbReference type="NCBI Taxonomy" id="119954"/>
    <lineage>
        <taxon>Eukaryota</taxon>
        <taxon>Viridiplantae</taxon>
        <taxon>Streptophyta</taxon>
        <taxon>Embryophyta</taxon>
        <taxon>Tracheophyta</taxon>
        <taxon>Spermatophyta</taxon>
        <taxon>Magnoliopsida</taxon>
        <taxon>eudicotyledons</taxon>
        <taxon>Gunneridae</taxon>
        <taxon>Pentapetalae</taxon>
        <taxon>rosids</taxon>
        <taxon>malvids</taxon>
        <taxon>Myrtales</taxon>
        <taxon>Melastomataceae</taxon>
        <taxon>Melastomatoideae</taxon>
        <taxon>Melastomateae</taxon>
        <taxon>Melastoma</taxon>
    </lineage>
</organism>
<dbReference type="Proteomes" id="UP001057402">
    <property type="component" value="Chromosome 9"/>
</dbReference>